<organism evidence="2 3">
    <name type="scientific">Nitzschia inconspicua</name>
    <dbReference type="NCBI Taxonomy" id="303405"/>
    <lineage>
        <taxon>Eukaryota</taxon>
        <taxon>Sar</taxon>
        <taxon>Stramenopiles</taxon>
        <taxon>Ochrophyta</taxon>
        <taxon>Bacillariophyta</taxon>
        <taxon>Bacillariophyceae</taxon>
        <taxon>Bacillariophycidae</taxon>
        <taxon>Bacillariales</taxon>
        <taxon>Bacillariaceae</taxon>
        <taxon>Nitzschia</taxon>
    </lineage>
</organism>
<comment type="caution">
    <text evidence="2">The sequence shown here is derived from an EMBL/GenBank/DDBJ whole genome shotgun (WGS) entry which is preliminary data.</text>
</comment>
<feature type="region of interest" description="Disordered" evidence="1">
    <location>
        <begin position="55"/>
        <end position="82"/>
    </location>
</feature>
<evidence type="ECO:0000313" key="3">
    <source>
        <dbReference type="Proteomes" id="UP000693970"/>
    </source>
</evidence>
<evidence type="ECO:0000313" key="2">
    <source>
        <dbReference type="EMBL" id="KAG7343284.1"/>
    </source>
</evidence>
<dbReference type="AlphaFoldDB" id="A0A9K3KHN9"/>
<proteinExistence type="predicted"/>
<reference evidence="2" key="2">
    <citation type="submission" date="2021-04" db="EMBL/GenBank/DDBJ databases">
        <authorList>
            <person name="Podell S."/>
        </authorList>
    </citation>
    <scope>NUCLEOTIDE SEQUENCE</scope>
    <source>
        <strain evidence="2">Hildebrandi</strain>
    </source>
</reference>
<reference evidence="2" key="1">
    <citation type="journal article" date="2021" name="Sci. Rep.">
        <title>Diploid genomic architecture of Nitzschia inconspicua, an elite biomass production diatom.</title>
        <authorList>
            <person name="Oliver A."/>
            <person name="Podell S."/>
            <person name="Pinowska A."/>
            <person name="Traller J.C."/>
            <person name="Smith S.R."/>
            <person name="McClure R."/>
            <person name="Beliaev A."/>
            <person name="Bohutskyi P."/>
            <person name="Hill E.A."/>
            <person name="Rabines A."/>
            <person name="Zheng H."/>
            <person name="Allen L.Z."/>
            <person name="Kuo A."/>
            <person name="Grigoriev I.V."/>
            <person name="Allen A.E."/>
            <person name="Hazlebeck D."/>
            <person name="Allen E.E."/>
        </authorList>
    </citation>
    <scope>NUCLEOTIDE SEQUENCE</scope>
    <source>
        <strain evidence="2">Hildebrandi</strain>
    </source>
</reference>
<feature type="region of interest" description="Disordered" evidence="1">
    <location>
        <begin position="143"/>
        <end position="169"/>
    </location>
</feature>
<feature type="compositionally biased region" description="Low complexity" evidence="1">
    <location>
        <begin position="69"/>
        <end position="82"/>
    </location>
</feature>
<dbReference type="Proteomes" id="UP000693970">
    <property type="component" value="Unassembled WGS sequence"/>
</dbReference>
<protein>
    <submittedName>
        <fullName evidence="2">Uncharacterized protein</fullName>
    </submittedName>
</protein>
<evidence type="ECO:0000256" key="1">
    <source>
        <dbReference type="SAM" id="MobiDB-lite"/>
    </source>
</evidence>
<sequence length="433" mass="49964">MIHNNHTVQSNPQSTLRSRIRQRCDTGKLGSHRISTAVCLVAFLSIFCLPAQPFQPQHRHRGHRSVGTSSISSPSYLIPSSSSKRSSQHYFALDYRDISTTSKSSRLSLSSIAVPASSVSSVVNDGSDYYSWLSSGWERAMNNKNSSIHSPTNKQQRTSPIKSLSQSQEYQRRKEEWAKRYTTLNGLRRAFGSNRNKLWGDLDPTTARKLYKSLLPNALCELVLELGVEPEELAPLAYQARKAAKLYARERCQVPARIAASLFDGFRQWRRYGRFQPDGMSYEQLWDKYYHQQLEQVGSQLHEFRNSDASDDEDNLYLDDTVTEEEIISQTCQKILEKACTTNEMVDRMVLHNKRKHDREDSVRQHRNDLLLKRISRTLQRDVRKLLDPSRLESDNNDFKAHRRSMTPQEYHALKLFALSQKHAEAEELVESR</sequence>
<accession>A0A9K3KHN9</accession>
<name>A0A9K3KHN9_9STRA</name>
<dbReference type="OrthoDB" id="205763at2759"/>
<keyword evidence="3" id="KW-1185">Reference proteome</keyword>
<gene>
    <name evidence="2" type="ORF">IV203_021229</name>
</gene>
<dbReference type="EMBL" id="JAGRRH010000024">
    <property type="protein sequence ID" value="KAG7343284.1"/>
    <property type="molecule type" value="Genomic_DNA"/>
</dbReference>